<gene>
    <name evidence="1" type="ORF">AKAME5_001331900</name>
</gene>
<evidence type="ECO:0000313" key="1">
    <source>
        <dbReference type="EMBL" id="GLD61513.1"/>
    </source>
</evidence>
<dbReference type="GO" id="GO:0032259">
    <property type="term" value="P:methylation"/>
    <property type="evidence" value="ECO:0007669"/>
    <property type="project" value="UniProtKB-KW"/>
</dbReference>
<proteinExistence type="predicted"/>
<comment type="caution">
    <text evidence="1">The sequence shown here is derived from an EMBL/GenBank/DDBJ whole genome shotgun (WGS) entry which is preliminary data.</text>
</comment>
<dbReference type="AlphaFoldDB" id="A0AAD3MUS2"/>
<dbReference type="GO" id="GO:0008168">
    <property type="term" value="F:methyltransferase activity"/>
    <property type="evidence" value="ECO:0007669"/>
    <property type="project" value="UniProtKB-KW"/>
</dbReference>
<keyword evidence="2" id="KW-1185">Reference proteome</keyword>
<evidence type="ECO:0000313" key="2">
    <source>
        <dbReference type="Proteomes" id="UP001279410"/>
    </source>
</evidence>
<keyword evidence="1" id="KW-0808">Transferase</keyword>
<accession>A0AAD3MUS2</accession>
<keyword evidence="1" id="KW-0489">Methyltransferase</keyword>
<dbReference type="Proteomes" id="UP001279410">
    <property type="component" value="Unassembled WGS sequence"/>
</dbReference>
<name>A0AAD3MUS2_LATJO</name>
<reference evidence="1" key="1">
    <citation type="submission" date="2022-08" db="EMBL/GenBank/DDBJ databases">
        <title>Genome sequencing of akame (Lates japonicus).</title>
        <authorList>
            <person name="Hashiguchi Y."/>
            <person name="Takahashi H."/>
        </authorList>
    </citation>
    <scope>NUCLEOTIDE SEQUENCE</scope>
    <source>
        <strain evidence="1">Kochi</strain>
    </source>
</reference>
<sequence length="96" mass="10894">MVASCSLSAHLELQGVDLSVHLQRGQQRSFRLQAVVDLLTAVSSQWFDPSRGSWLRQSEVLKPRGCIALLGFTDATTDFTTRLWRPAQPNLRKRWV</sequence>
<dbReference type="EMBL" id="BRZM01000046">
    <property type="protein sequence ID" value="GLD61513.1"/>
    <property type="molecule type" value="Genomic_DNA"/>
</dbReference>
<organism evidence="1 2">
    <name type="scientific">Lates japonicus</name>
    <name type="common">Japanese lates</name>
    <dbReference type="NCBI Taxonomy" id="270547"/>
    <lineage>
        <taxon>Eukaryota</taxon>
        <taxon>Metazoa</taxon>
        <taxon>Chordata</taxon>
        <taxon>Craniata</taxon>
        <taxon>Vertebrata</taxon>
        <taxon>Euteleostomi</taxon>
        <taxon>Actinopterygii</taxon>
        <taxon>Neopterygii</taxon>
        <taxon>Teleostei</taxon>
        <taxon>Neoteleostei</taxon>
        <taxon>Acanthomorphata</taxon>
        <taxon>Carangaria</taxon>
        <taxon>Carangaria incertae sedis</taxon>
        <taxon>Centropomidae</taxon>
        <taxon>Lates</taxon>
    </lineage>
</organism>
<protein>
    <submittedName>
        <fullName evidence="1">Methyltransferase</fullName>
    </submittedName>
</protein>